<reference evidence="1 2" key="1">
    <citation type="submission" date="2020-02" db="EMBL/GenBank/DDBJ databases">
        <title>Complete genome of Muricauda sp. 501str8.</title>
        <authorList>
            <person name="Dong B."/>
            <person name="Zhu S."/>
            <person name="Yang J."/>
            <person name="Chen J."/>
        </authorList>
    </citation>
    <scope>NUCLEOTIDE SEQUENCE [LARGE SCALE GENOMIC DNA]</scope>
    <source>
        <strain evidence="1 2">501str8</strain>
    </source>
</reference>
<evidence type="ECO:0000313" key="2">
    <source>
        <dbReference type="Proteomes" id="UP000502928"/>
    </source>
</evidence>
<proteinExistence type="predicted"/>
<gene>
    <name evidence="1" type="ORF">GVT53_02805</name>
</gene>
<dbReference type="Proteomes" id="UP000502928">
    <property type="component" value="Chromosome"/>
</dbReference>
<sequence>MRYDPKIIDDYIKSIEYYYFQDFCDRLLLTLYPEEYVPVRAGGRNGDMKNDGYCYASRAFFQAHATRGESAKQTKIKIESDLKGCLEKWKDVLKFVYITNDTLIGEVENHVDKLRVKFPDIKIETWGHKRLTSEIRKLELKEIEFVIDRKIVHEVNLTDSDVISTKFLITQEFDFIKEISENNLSNFPFENPILFENKTLQFLRKLVNNQSYRHTQIEKFLDIEKQHYSTQYPDAIVLSSKEGEHQFFYHKRVPEKEELRNTTKEDNISQFLLNNGVSAERISEILTCYEGECAGVGRFEELYQLRPLYAQFLIVKNISNFPIRLKSIESVSHDGVLYESNVVNEKDLTKLPEFIVEPSQNLAIPIGLFLSQFKELLKHNQDLVTSTYVPEQIQKLELGSIEEHQSIEFIGPRLEPRRIFIEHQKQDLVCDIHDFSFNRIYWVDRHWQCGSCPHLFFIQNGEPKYQGEIFSIKPNQVSIEKFSIPKMVTKLIVAELEQEVTHIDYLKRNGEIIENQIELEEGQVFSVMVSPDDRVEIKGKYELRGTSYKTLPIKAKYNLIEKFKNNYSQQCVL</sequence>
<dbReference type="AlphaFoldDB" id="A0A6G7IYG8"/>
<protein>
    <submittedName>
        <fullName evidence="1">Uncharacterized protein</fullName>
    </submittedName>
</protein>
<dbReference type="EMBL" id="CP049616">
    <property type="protein sequence ID" value="QII43651.1"/>
    <property type="molecule type" value="Genomic_DNA"/>
</dbReference>
<accession>A0A6G7IYG8</accession>
<dbReference type="RefSeq" id="WP_166247320.1">
    <property type="nucleotide sequence ID" value="NZ_CP049616.1"/>
</dbReference>
<dbReference type="KEGG" id="mut:GVT53_02805"/>
<evidence type="ECO:0000313" key="1">
    <source>
        <dbReference type="EMBL" id="QII43651.1"/>
    </source>
</evidence>
<organism evidence="1 2">
    <name type="scientific">Flagellimonas oceani</name>
    <dbReference type="NCBI Taxonomy" id="2698672"/>
    <lineage>
        <taxon>Bacteria</taxon>
        <taxon>Pseudomonadati</taxon>
        <taxon>Bacteroidota</taxon>
        <taxon>Flavobacteriia</taxon>
        <taxon>Flavobacteriales</taxon>
        <taxon>Flavobacteriaceae</taxon>
        <taxon>Flagellimonas</taxon>
    </lineage>
</organism>
<keyword evidence="2" id="KW-1185">Reference proteome</keyword>
<name>A0A6G7IYG8_9FLAO</name>